<reference evidence="1" key="1">
    <citation type="submission" date="2021-01" db="EMBL/GenBank/DDBJ databases">
        <authorList>
            <person name="Corre E."/>
            <person name="Pelletier E."/>
            <person name="Niang G."/>
            <person name="Scheremetjew M."/>
            <person name="Finn R."/>
            <person name="Kale V."/>
            <person name="Holt S."/>
            <person name="Cochrane G."/>
            <person name="Meng A."/>
            <person name="Brown T."/>
            <person name="Cohen L."/>
        </authorList>
    </citation>
    <scope>NUCLEOTIDE SEQUENCE</scope>
    <source>
        <strain evidence="1">GSBS06</strain>
    </source>
</reference>
<accession>A0A7S3LP90</accession>
<dbReference type="EMBL" id="HBIN01010558">
    <property type="protein sequence ID" value="CAE0437645.1"/>
    <property type="molecule type" value="Transcribed_RNA"/>
</dbReference>
<organism evidence="1">
    <name type="scientific">Aplanochytrium stocchinoi</name>
    <dbReference type="NCBI Taxonomy" id="215587"/>
    <lineage>
        <taxon>Eukaryota</taxon>
        <taxon>Sar</taxon>
        <taxon>Stramenopiles</taxon>
        <taxon>Bigyra</taxon>
        <taxon>Labyrinthulomycetes</taxon>
        <taxon>Thraustochytrida</taxon>
        <taxon>Thraustochytriidae</taxon>
        <taxon>Aplanochytrium</taxon>
    </lineage>
</organism>
<protein>
    <submittedName>
        <fullName evidence="1">Uncharacterized protein</fullName>
    </submittedName>
</protein>
<proteinExistence type="predicted"/>
<sequence length="226" mass="26300">MILKLLKNMEECYKEDLAELFCYFYENNTGVVSQLRREWKGEKMWHIEMKKAIFEKIWLERFTNPNLINTVDGDMLEKFTLLLEAKKLRDLSFLKNQNIFGRVTSKLTGKKGRKQAKVAIWDKVGRIILFDQISKAIVEKQYGEGSKYGNEDNGQIAAKIAFDFLSSSEISKLAFHIQVPIIMALLRSDNQIHRKAVVAYMNSDNLKKYKGVYPMLFKDLISDLNI</sequence>
<name>A0A7S3LP90_9STRA</name>
<dbReference type="AlphaFoldDB" id="A0A7S3LP90"/>
<evidence type="ECO:0000313" key="1">
    <source>
        <dbReference type="EMBL" id="CAE0437645.1"/>
    </source>
</evidence>
<gene>
    <name evidence="1" type="ORF">ASTO00021_LOCUS7902</name>
</gene>